<evidence type="ECO:0000256" key="1">
    <source>
        <dbReference type="SAM" id="MobiDB-lite"/>
    </source>
</evidence>
<feature type="chain" id="PRO_5019189356" description="DUF3558 domain-containing protein" evidence="2">
    <location>
        <begin position="24"/>
        <end position="168"/>
    </location>
</feature>
<evidence type="ECO:0000313" key="6">
    <source>
        <dbReference type="Proteomes" id="UP001432190"/>
    </source>
</evidence>
<dbReference type="OrthoDB" id="3390544at2"/>
<organism evidence="3 5">
    <name type="scientific">Micromonospora globbae</name>
    <dbReference type="NCBI Taxonomy" id="1894969"/>
    <lineage>
        <taxon>Bacteria</taxon>
        <taxon>Bacillati</taxon>
        <taxon>Actinomycetota</taxon>
        <taxon>Actinomycetes</taxon>
        <taxon>Micromonosporales</taxon>
        <taxon>Micromonosporaceae</taxon>
        <taxon>Micromonospora</taxon>
    </lineage>
</organism>
<evidence type="ECO:0000313" key="4">
    <source>
        <dbReference type="EMBL" id="WUP52966.1"/>
    </source>
</evidence>
<evidence type="ECO:0000313" key="5">
    <source>
        <dbReference type="Proteomes" id="UP000285744"/>
    </source>
</evidence>
<evidence type="ECO:0000313" key="3">
    <source>
        <dbReference type="EMBL" id="RKF27281.1"/>
    </source>
</evidence>
<dbReference type="Proteomes" id="UP001432190">
    <property type="component" value="Chromosome"/>
</dbReference>
<dbReference type="AlphaFoldDB" id="A0A420F2V6"/>
<dbReference type="Proteomes" id="UP000285744">
    <property type="component" value="Unassembled WGS sequence"/>
</dbReference>
<keyword evidence="6" id="KW-1185">Reference proteome</keyword>
<protein>
    <recommendedName>
        <fullName evidence="7">DUF3558 domain-containing protein</fullName>
    </recommendedName>
</protein>
<dbReference type="EMBL" id="RAQQ01000007">
    <property type="protein sequence ID" value="RKF27281.1"/>
    <property type="molecule type" value="Genomic_DNA"/>
</dbReference>
<accession>A0A420F2V6</accession>
<feature type="signal peptide" evidence="2">
    <location>
        <begin position="1"/>
        <end position="23"/>
    </location>
</feature>
<gene>
    <name evidence="3" type="ORF">D7I43_12495</name>
    <name evidence="4" type="ORF">OG994_18540</name>
</gene>
<reference evidence="4" key="2">
    <citation type="submission" date="2022-10" db="EMBL/GenBank/DDBJ databases">
        <title>The complete genomes of actinobacterial strains from the NBC collection.</title>
        <authorList>
            <person name="Joergensen T.S."/>
            <person name="Alvarez Arevalo M."/>
            <person name="Sterndorff E.B."/>
            <person name="Faurdal D."/>
            <person name="Vuksanovic O."/>
            <person name="Mourched A.-S."/>
            <person name="Charusanti P."/>
            <person name="Shaw S."/>
            <person name="Blin K."/>
            <person name="Weber T."/>
        </authorList>
    </citation>
    <scope>NUCLEOTIDE SEQUENCE</scope>
    <source>
        <strain evidence="4">NBC_00256</strain>
    </source>
</reference>
<evidence type="ECO:0008006" key="7">
    <source>
        <dbReference type="Google" id="ProtNLM"/>
    </source>
</evidence>
<dbReference type="EMBL" id="CP108084">
    <property type="protein sequence ID" value="WUP52966.1"/>
    <property type="molecule type" value="Genomic_DNA"/>
</dbReference>
<proteinExistence type="predicted"/>
<name>A0A420F2V6_9ACTN</name>
<reference evidence="3 5" key="1">
    <citation type="journal article" date="2018" name="Int. J. Syst. Evol. Microbiol.">
        <title>Micromonospora globbae sp. nov., an endophytic actinomycete isolated from roots of Globba winitii C. H. Wright.</title>
        <authorList>
            <person name="Kuncharoen N."/>
            <person name="Pittayakhajonwut P."/>
            <person name="Tanasupawat S."/>
        </authorList>
    </citation>
    <scope>NUCLEOTIDE SEQUENCE [LARGE SCALE GENOMIC DNA]</scope>
    <source>
        <strain evidence="3 5">WPS1-2</strain>
    </source>
</reference>
<feature type="region of interest" description="Disordered" evidence="1">
    <location>
        <begin position="19"/>
        <end position="48"/>
    </location>
</feature>
<sequence>MIVPALVLAALVLGGCDSTDTTADPGTDVDAPLDGGDLAGGDDAPPPPCPFTAEQVGDLVGQPMVDKGSCSFGDGNGVALFTITTASRTAGEMTYDYKRQQAEQIYQKVTDIDQGGKGYIAAKDIEGELYVIADAGSFTVTLSSFQRLGAPDAYEQTLRRVLDALPLT</sequence>
<evidence type="ECO:0000256" key="2">
    <source>
        <dbReference type="SAM" id="SignalP"/>
    </source>
</evidence>
<keyword evidence="2" id="KW-0732">Signal</keyword>